<proteinExistence type="predicted"/>
<keyword evidence="2" id="KW-1185">Reference proteome</keyword>
<dbReference type="AlphaFoldDB" id="A0A512BIB2"/>
<name>A0A512BIB2_9BACT</name>
<dbReference type="Pfam" id="PF12099">
    <property type="entry name" value="DUF3575"/>
    <property type="match status" value="1"/>
</dbReference>
<evidence type="ECO:0000313" key="1">
    <source>
        <dbReference type="EMBL" id="GEO11693.1"/>
    </source>
</evidence>
<dbReference type="OrthoDB" id="754321at2"/>
<evidence type="ECO:0008006" key="3">
    <source>
        <dbReference type="Google" id="ProtNLM"/>
    </source>
</evidence>
<accession>A0A512BIB2</accession>
<gene>
    <name evidence="1" type="ORF">SAE01_41890</name>
</gene>
<protein>
    <recommendedName>
        <fullName evidence="3">DUF3575 domain-containing protein</fullName>
    </recommendedName>
</protein>
<dbReference type="EMBL" id="BJYT01000027">
    <property type="protein sequence ID" value="GEO11693.1"/>
    <property type="molecule type" value="Genomic_DNA"/>
</dbReference>
<organism evidence="1 2">
    <name type="scientific">Segetibacter aerophilus</name>
    <dbReference type="NCBI Taxonomy" id="670293"/>
    <lineage>
        <taxon>Bacteria</taxon>
        <taxon>Pseudomonadati</taxon>
        <taxon>Bacteroidota</taxon>
        <taxon>Chitinophagia</taxon>
        <taxon>Chitinophagales</taxon>
        <taxon>Chitinophagaceae</taxon>
        <taxon>Segetibacter</taxon>
    </lineage>
</organism>
<sequence>MLNLMPYQKILGLLILGLIVLLSSQAQSTRPLTKRVMVKTNLLNAFFKRPTLSIEKALTSTVTLEGSFVQGTFENFILADHYDFNGFLLRTKKYFTELQYREVNRYAGVYLGTLKRNIVNQGTVNNTGFFGISSRDFHANSIRGGGSVGFAYFTKSNIVIDVQGSLGYGRYIHPKRLNPYDDAKGYIDVQVWLSVGYCF</sequence>
<reference evidence="1 2" key="1">
    <citation type="submission" date="2019-07" db="EMBL/GenBank/DDBJ databases">
        <title>Whole genome shotgun sequence of Segetibacter aerophilus NBRC 106135.</title>
        <authorList>
            <person name="Hosoyama A."/>
            <person name="Uohara A."/>
            <person name="Ohji S."/>
            <person name="Ichikawa N."/>
        </authorList>
    </citation>
    <scope>NUCLEOTIDE SEQUENCE [LARGE SCALE GENOMIC DNA]</scope>
    <source>
        <strain evidence="1 2">NBRC 106135</strain>
    </source>
</reference>
<evidence type="ECO:0000313" key="2">
    <source>
        <dbReference type="Proteomes" id="UP000321513"/>
    </source>
</evidence>
<dbReference type="InterPro" id="IPR021958">
    <property type="entry name" value="DUF3575"/>
</dbReference>
<comment type="caution">
    <text evidence="1">The sequence shown here is derived from an EMBL/GenBank/DDBJ whole genome shotgun (WGS) entry which is preliminary data.</text>
</comment>
<dbReference type="Proteomes" id="UP000321513">
    <property type="component" value="Unassembled WGS sequence"/>
</dbReference>